<proteinExistence type="predicted"/>
<sequence length="99" mass="11277">MESSALILELQVCIAGEGLYKILQKPGVRFIKESINLIFADGRSAVAVLSIQMNSQIRNRTTIRIDFIILLKFKVYNLIFYMISIDLFEPLPEEANGNR</sequence>
<reference evidence="1 2" key="1">
    <citation type="submission" date="2021-06" db="EMBL/GenBank/DDBJ databases">
        <title>Caerostris darwini draft genome.</title>
        <authorList>
            <person name="Kono N."/>
            <person name="Arakawa K."/>
        </authorList>
    </citation>
    <scope>NUCLEOTIDE SEQUENCE [LARGE SCALE GENOMIC DNA]</scope>
</reference>
<gene>
    <name evidence="1" type="ORF">CDAR_23151</name>
</gene>
<evidence type="ECO:0000313" key="1">
    <source>
        <dbReference type="EMBL" id="GIY06891.1"/>
    </source>
</evidence>
<dbReference type="AlphaFoldDB" id="A0AAV4QEX0"/>
<dbReference type="Proteomes" id="UP001054837">
    <property type="component" value="Unassembled WGS sequence"/>
</dbReference>
<name>A0AAV4QEX0_9ARAC</name>
<protein>
    <submittedName>
        <fullName evidence="1">Uncharacterized protein</fullName>
    </submittedName>
</protein>
<organism evidence="1 2">
    <name type="scientific">Caerostris darwini</name>
    <dbReference type="NCBI Taxonomy" id="1538125"/>
    <lineage>
        <taxon>Eukaryota</taxon>
        <taxon>Metazoa</taxon>
        <taxon>Ecdysozoa</taxon>
        <taxon>Arthropoda</taxon>
        <taxon>Chelicerata</taxon>
        <taxon>Arachnida</taxon>
        <taxon>Araneae</taxon>
        <taxon>Araneomorphae</taxon>
        <taxon>Entelegynae</taxon>
        <taxon>Araneoidea</taxon>
        <taxon>Araneidae</taxon>
        <taxon>Caerostris</taxon>
    </lineage>
</organism>
<evidence type="ECO:0000313" key="2">
    <source>
        <dbReference type="Proteomes" id="UP001054837"/>
    </source>
</evidence>
<keyword evidence="2" id="KW-1185">Reference proteome</keyword>
<accession>A0AAV4QEX0</accession>
<dbReference type="EMBL" id="BPLQ01004265">
    <property type="protein sequence ID" value="GIY06891.1"/>
    <property type="molecule type" value="Genomic_DNA"/>
</dbReference>
<comment type="caution">
    <text evidence="1">The sequence shown here is derived from an EMBL/GenBank/DDBJ whole genome shotgun (WGS) entry which is preliminary data.</text>
</comment>